<comment type="caution">
    <text evidence="2">The sequence shown here is derived from an EMBL/GenBank/DDBJ whole genome shotgun (WGS) entry which is preliminary data.</text>
</comment>
<dbReference type="Proteomes" id="UP000295198">
    <property type="component" value="Unassembled WGS sequence"/>
</dbReference>
<organism evidence="2 3">
    <name type="scientific">Nocardioides guangzhouensis</name>
    <dbReference type="NCBI Taxonomy" id="2497878"/>
    <lineage>
        <taxon>Bacteria</taxon>
        <taxon>Bacillati</taxon>
        <taxon>Actinomycetota</taxon>
        <taxon>Actinomycetes</taxon>
        <taxon>Propionibacteriales</taxon>
        <taxon>Nocardioidaceae</taxon>
        <taxon>Nocardioides</taxon>
    </lineage>
</organism>
<protein>
    <submittedName>
        <fullName evidence="2">Uncharacterized protein</fullName>
    </submittedName>
</protein>
<proteinExistence type="predicted"/>
<sequence length="166" mass="18318">MNASQPATQHAARPPFSHTVPETAPTGCAETSGFDWRKLRIPSYALPVSDPAGNPDLYLNTAETASLLRLELKRAFPDLSCTVKVTDKWRGHLRVRVKGDFSFESMALLRSFSDNVRLIRFDGAVTDDFWSKSIVLPCAGVPSVVHNSVRAIGIEWALNDGTYWLG</sequence>
<dbReference type="EMBL" id="SDKM01000009">
    <property type="protein sequence ID" value="RYP86869.1"/>
    <property type="molecule type" value="Genomic_DNA"/>
</dbReference>
<dbReference type="AlphaFoldDB" id="A0A4V1XZI5"/>
<feature type="region of interest" description="Disordered" evidence="1">
    <location>
        <begin position="1"/>
        <end position="27"/>
    </location>
</feature>
<name>A0A4V1XZI5_9ACTN</name>
<evidence type="ECO:0000313" key="2">
    <source>
        <dbReference type="EMBL" id="RYP86869.1"/>
    </source>
</evidence>
<evidence type="ECO:0000313" key="3">
    <source>
        <dbReference type="Proteomes" id="UP000295198"/>
    </source>
</evidence>
<gene>
    <name evidence="2" type="ORF">EKO23_07805</name>
</gene>
<dbReference type="OrthoDB" id="5112181at2"/>
<keyword evidence="3" id="KW-1185">Reference proteome</keyword>
<reference evidence="2 3" key="1">
    <citation type="submission" date="2019-01" db="EMBL/GenBank/DDBJ databases">
        <title>Nocardioides guangzhouensis sp. nov., an actinobacterium isolated from soil.</title>
        <authorList>
            <person name="Fu Y."/>
            <person name="Cai Y."/>
            <person name="Lin Z."/>
            <person name="Chen P."/>
        </authorList>
    </citation>
    <scope>NUCLEOTIDE SEQUENCE [LARGE SCALE GENOMIC DNA]</scope>
    <source>
        <strain evidence="2 3">130</strain>
    </source>
</reference>
<dbReference type="RefSeq" id="WP_134715918.1">
    <property type="nucleotide sequence ID" value="NZ_SDKM01000009.1"/>
</dbReference>
<evidence type="ECO:0000256" key="1">
    <source>
        <dbReference type="SAM" id="MobiDB-lite"/>
    </source>
</evidence>
<accession>A0A4V1XZI5</accession>